<dbReference type="Gene3D" id="3.30.460.40">
    <property type="match status" value="1"/>
</dbReference>
<dbReference type="RefSeq" id="WP_029600940.1">
    <property type="nucleotide sequence ID" value="NZ_CP025958.1"/>
</dbReference>
<dbReference type="OrthoDB" id="268376at2"/>
<dbReference type="AlphaFoldDB" id="A0A2Z3GV31"/>
<gene>
    <name evidence="1" type="ORF">C1280_09075</name>
</gene>
<dbReference type="SUPFAM" id="SSF81301">
    <property type="entry name" value="Nucleotidyltransferase"/>
    <property type="match status" value="1"/>
</dbReference>
<evidence type="ECO:0000313" key="2">
    <source>
        <dbReference type="Proteomes" id="UP000245802"/>
    </source>
</evidence>
<dbReference type="EMBL" id="CP025958">
    <property type="protein sequence ID" value="AWM37158.1"/>
    <property type="molecule type" value="Genomic_DNA"/>
</dbReference>
<protein>
    <recommendedName>
        <fullName evidence="3">Nucleotidyltransferase family protein</fullName>
    </recommendedName>
</protein>
<dbReference type="InterPro" id="IPR043519">
    <property type="entry name" value="NT_sf"/>
</dbReference>
<name>A0A2Z3GV31_9BACT</name>
<dbReference type="Proteomes" id="UP000245802">
    <property type="component" value="Chromosome"/>
</dbReference>
<sequence>MSAPVQSGWERTVLAVEQVRDRLRRAVGALDGASVPYAVVGGNAVAEWVGRVDQAAVRNTRDVDVLLRRTDFDAAKAALEAVGFVYRHAASIDMFLDGPNAKARDAIHIVFAAEKVRHDHITPAPDVDESEPGGSFRVAALTALVRMKLNANRDKDRTHIRDFIEVGLIDATWVSRFPPELGARLQHLLDTPDG</sequence>
<proteinExistence type="predicted"/>
<keyword evidence="2" id="KW-1185">Reference proteome</keyword>
<reference evidence="1 2" key="1">
    <citation type="submission" date="2018-01" db="EMBL/GenBank/DDBJ databases">
        <title>G. obscuriglobus.</title>
        <authorList>
            <person name="Franke J."/>
            <person name="Blomberg W."/>
            <person name="Selmecki A."/>
        </authorList>
    </citation>
    <scope>NUCLEOTIDE SEQUENCE [LARGE SCALE GENOMIC DNA]</scope>
    <source>
        <strain evidence="1 2">DSM 5831</strain>
    </source>
</reference>
<dbReference type="KEGG" id="gog:C1280_09075"/>
<accession>A0A2Z3GV31</accession>
<evidence type="ECO:0000313" key="1">
    <source>
        <dbReference type="EMBL" id="AWM37158.1"/>
    </source>
</evidence>
<organism evidence="1 2">
    <name type="scientific">Gemmata obscuriglobus</name>
    <dbReference type="NCBI Taxonomy" id="114"/>
    <lineage>
        <taxon>Bacteria</taxon>
        <taxon>Pseudomonadati</taxon>
        <taxon>Planctomycetota</taxon>
        <taxon>Planctomycetia</taxon>
        <taxon>Gemmatales</taxon>
        <taxon>Gemmataceae</taxon>
        <taxon>Gemmata</taxon>
    </lineage>
</organism>
<evidence type="ECO:0008006" key="3">
    <source>
        <dbReference type="Google" id="ProtNLM"/>
    </source>
</evidence>